<dbReference type="GO" id="GO:0005524">
    <property type="term" value="F:ATP binding"/>
    <property type="evidence" value="ECO:0007669"/>
    <property type="project" value="UniProtKB-KW"/>
</dbReference>
<dbReference type="EC" id="5.6.2.2" evidence="3"/>
<sequence length="59" mass="6936">MDAEQLWETTMDPSVRRLLRVEMDDAVDADQVFSMLMGDKVEPRREFIEENAQYAELDV</sequence>
<evidence type="ECO:0000256" key="1">
    <source>
        <dbReference type="ARBA" id="ARBA00000185"/>
    </source>
</evidence>
<feature type="domain" description="DNA gyrase B subunit C-terminal" evidence="9">
    <location>
        <begin position="1"/>
        <end position="49"/>
    </location>
</feature>
<comment type="caution">
    <text evidence="10">The sequence shown here is derived from an EMBL/GenBank/DDBJ whole genome shotgun (WGS) entry which is preliminary data.</text>
</comment>
<keyword evidence="5" id="KW-0067">ATP-binding</keyword>
<evidence type="ECO:0000256" key="4">
    <source>
        <dbReference type="ARBA" id="ARBA00022741"/>
    </source>
</evidence>
<keyword evidence="7" id="KW-0238">DNA-binding</keyword>
<evidence type="ECO:0000259" key="9">
    <source>
        <dbReference type="Pfam" id="PF00986"/>
    </source>
</evidence>
<accession>A0A923NG88</accession>
<evidence type="ECO:0000256" key="3">
    <source>
        <dbReference type="ARBA" id="ARBA00012895"/>
    </source>
</evidence>
<dbReference type="EMBL" id="JACSZT010000002">
    <property type="protein sequence ID" value="MBC6498208.1"/>
    <property type="molecule type" value="Genomic_DNA"/>
</dbReference>
<keyword evidence="4" id="KW-0547">Nucleotide-binding</keyword>
<dbReference type="InterPro" id="IPR002288">
    <property type="entry name" value="DNA_gyrase_B_C"/>
</dbReference>
<dbReference type="PANTHER" id="PTHR45866">
    <property type="entry name" value="DNA GYRASE/TOPOISOMERASE SUBUNIT B"/>
    <property type="match status" value="1"/>
</dbReference>
<dbReference type="Proteomes" id="UP000650485">
    <property type="component" value="Unassembled WGS sequence"/>
</dbReference>
<comment type="catalytic activity">
    <reaction evidence="1">
        <text>ATP-dependent breakage, passage and rejoining of double-stranded DNA.</text>
        <dbReference type="EC" id="5.6.2.2"/>
    </reaction>
</comment>
<dbReference type="GO" id="GO:0006265">
    <property type="term" value="P:DNA topological change"/>
    <property type="evidence" value="ECO:0007669"/>
    <property type="project" value="InterPro"/>
</dbReference>
<dbReference type="PRINTS" id="PR01159">
    <property type="entry name" value="DNAGYRASEB"/>
</dbReference>
<dbReference type="InterPro" id="IPR013759">
    <property type="entry name" value="Topo_IIA_B_C"/>
</dbReference>
<keyword evidence="6" id="KW-0799">Topoisomerase</keyword>
<evidence type="ECO:0000256" key="6">
    <source>
        <dbReference type="ARBA" id="ARBA00023029"/>
    </source>
</evidence>
<dbReference type="Gene3D" id="3.40.50.670">
    <property type="match status" value="1"/>
</dbReference>
<protein>
    <recommendedName>
        <fullName evidence="3">DNA topoisomerase (ATP-hydrolyzing)</fullName>
        <ecNumber evidence="3">5.6.2.2</ecNumber>
    </recommendedName>
</protein>
<dbReference type="Pfam" id="PF00986">
    <property type="entry name" value="DNA_gyraseB_C"/>
    <property type="match status" value="1"/>
</dbReference>
<evidence type="ECO:0000256" key="2">
    <source>
        <dbReference type="ARBA" id="ARBA00010708"/>
    </source>
</evidence>
<name>A0A923NG88_WEICO</name>
<reference evidence="10" key="1">
    <citation type="submission" date="2020-08" db="EMBL/GenBank/DDBJ databases">
        <title>Complete genome sequence of Weissella confusa strain FS54 provides insights into metabolic potential.</title>
        <authorList>
            <person name="Fhoula I."/>
            <person name="Najjari A."/>
            <person name="Lekired A."/>
            <person name="Bessrour-Aouam N."/>
            <person name="Jaballah S."/>
            <person name="Klibi N."/>
            <person name="Ouzari H.-I."/>
        </authorList>
    </citation>
    <scope>NUCLEOTIDE SEQUENCE</scope>
    <source>
        <strain evidence="10">FS54</strain>
    </source>
</reference>
<evidence type="ECO:0000256" key="7">
    <source>
        <dbReference type="ARBA" id="ARBA00023125"/>
    </source>
</evidence>
<dbReference type="AlphaFoldDB" id="A0A923NG88"/>
<dbReference type="InterPro" id="IPR013760">
    <property type="entry name" value="Topo_IIA-like_dom_sf"/>
</dbReference>
<comment type="similarity">
    <text evidence="2">Belongs to the type II topoisomerase GyrB family.</text>
</comment>
<evidence type="ECO:0000313" key="10">
    <source>
        <dbReference type="EMBL" id="MBC6498208.1"/>
    </source>
</evidence>
<organism evidence="10 11">
    <name type="scientific">Weissella confusa</name>
    <name type="common">Lactobacillus confusus</name>
    <dbReference type="NCBI Taxonomy" id="1583"/>
    <lineage>
        <taxon>Bacteria</taxon>
        <taxon>Bacillati</taxon>
        <taxon>Bacillota</taxon>
        <taxon>Bacilli</taxon>
        <taxon>Lactobacillales</taxon>
        <taxon>Lactobacillaceae</taxon>
        <taxon>Weissella</taxon>
    </lineage>
</organism>
<dbReference type="GO" id="GO:0003677">
    <property type="term" value="F:DNA binding"/>
    <property type="evidence" value="ECO:0007669"/>
    <property type="project" value="UniProtKB-KW"/>
</dbReference>
<gene>
    <name evidence="10" type="ORF">H7R52_01375</name>
</gene>
<dbReference type="PANTHER" id="PTHR45866:SF1">
    <property type="entry name" value="DNA GYRASE SUBUNIT B, MITOCHONDRIAL"/>
    <property type="match status" value="1"/>
</dbReference>
<evidence type="ECO:0000256" key="5">
    <source>
        <dbReference type="ARBA" id="ARBA00022840"/>
    </source>
</evidence>
<evidence type="ECO:0000256" key="8">
    <source>
        <dbReference type="ARBA" id="ARBA00023235"/>
    </source>
</evidence>
<dbReference type="GO" id="GO:0034335">
    <property type="term" value="F:DNA negative supercoiling activity"/>
    <property type="evidence" value="ECO:0007669"/>
    <property type="project" value="UniProtKB-ARBA"/>
</dbReference>
<evidence type="ECO:0000313" key="11">
    <source>
        <dbReference type="Proteomes" id="UP000650485"/>
    </source>
</evidence>
<keyword evidence="8" id="KW-0413">Isomerase</keyword>
<proteinExistence type="inferred from homology"/>
<dbReference type="SUPFAM" id="SSF56719">
    <property type="entry name" value="Type II DNA topoisomerase"/>
    <property type="match status" value="1"/>
</dbReference>
<dbReference type="InterPro" id="IPR000565">
    <property type="entry name" value="Topo_IIA_B"/>
</dbReference>